<evidence type="ECO:0000313" key="3">
    <source>
        <dbReference type="Proteomes" id="UP000268094"/>
    </source>
</evidence>
<keyword evidence="1" id="KW-0732">Signal</keyword>
<protein>
    <submittedName>
        <fullName evidence="2">Uncharacterized protein</fullName>
    </submittedName>
</protein>
<keyword evidence="3" id="KW-1185">Reference proteome</keyword>
<dbReference type="EMBL" id="RAVZ01000099">
    <property type="protein sequence ID" value="RKG87347.1"/>
    <property type="molecule type" value="Genomic_DNA"/>
</dbReference>
<evidence type="ECO:0000313" key="2">
    <source>
        <dbReference type="EMBL" id="RKG87347.1"/>
    </source>
</evidence>
<feature type="chain" id="PRO_5017188631" evidence="1">
    <location>
        <begin position="25"/>
        <end position="97"/>
    </location>
</feature>
<reference evidence="3" key="1">
    <citation type="submission" date="2018-09" db="EMBL/GenBank/DDBJ databases">
        <authorList>
            <person name="Livingstone P.G."/>
            <person name="Whitworth D.E."/>
        </authorList>
    </citation>
    <scope>NUCLEOTIDE SEQUENCE [LARGE SCALE GENOMIC DNA]</scope>
    <source>
        <strain evidence="3">CA054A</strain>
    </source>
</reference>
<comment type="caution">
    <text evidence="2">The sequence shown here is derived from an EMBL/GenBank/DDBJ whole genome shotgun (WGS) entry which is preliminary data.</text>
</comment>
<name>A0A3A8IV84_9BACT</name>
<organism evidence="2 3">
    <name type="scientific">Corallococcus terminator</name>
    <dbReference type="NCBI Taxonomy" id="2316733"/>
    <lineage>
        <taxon>Bacteria</taxon>
        <taxon>Pseudomonadati</taxon>
        <taxon>Myxococcota</taxon>
        <taxon>Myxococcia</taxon>
        <taxon>Myxococcales</taxon>
        <taxon>Cystobacterineae</taxon>
        <taxon>Myxococcaceae</taxon>
        <taxon>Corallococcus</taxon>
    </lineage>
</organism>
<dbReference type="Proteomes" id="UP000268094">
    <property type="component" value="Unassembled WGS sequence"/>
</dbReference>
<proteinExistence type="predicted"/>
<feature type="signal peptide" evidence="1">
    <location>
        <begin position="1"/>
        <end position="24"/>
    </location>
</feature>
<evidence type="ECO:0000256" key="1">
    <source>
        <dbReference type="SAM" id="SignalP"/>
    </source>
</evidence>
<sequence length="97" mass="10735">MHMKRLLASVVMVGVLGVAAPALAQNSGGDSVKVIQEEDRTVYRKKTVIDFTDVAVEGELTKPEGSYVLNRKKTDFQSLIKVRENFDPELQKSADNL</sequence>
<accession>A0A3A8IV84</accession>
<gene>
    <name evidence="2" type="ORF">D7V88_16235</name>
</gene>
<dbReference type="AlphaFoldDB" id="A0A3A8IV84"/>